<evidence type="ECO:0000256" key="1">
    <source>
        <dbReference type="ARBA" id="ARBA00004123"/>
    </source>
</evidence>
<evidence type="ECO:0000256" key="3">
    <source>
        <dbReference type="ARBA" id="ARBA00022776"/>
    </source>
</evidence>
<dbReference type="Pfam" id="PF20168">
    <property type="entry name" value="PDS5"/>
    <property type="match status" value="1"/>
</dbReference>
<dbReference type="STRING" id="559304.G8YIR0"/>
<dbReference type="PANTHER" id="PTHR12663">
    <property type="entry name" value="ANDROGEN INDUCED INHIBITOR OF PROLIFERATION AS3 / PDS5-RELATED"/>
    <property type="match status" value="1"/>
</dbReference>
<organism evidence="7 9">
    <name type="scientific">Pichia sorbitophila (strain ATCC MYA-4447 / BCRC 22081 / CBS 7064 / NBRC 10061 / NRRL Y-12695)</name>
    <name type="common">Hybrid yeast</name>
    <dbReference type="NCBI Taxonomy" id="559304"/>
    <lineage>
        <taxon>Eukaryota</taxon>
        <taxon>Fungi</taxon>
        <taxon>Dikarya</taxon>
        <taxon>Ascomycota</taxon>
        <taxon>Saccharomycotina</taxon>
        <taxon>Pichiomycetes</taxon>
        <taxon>Debaryomycetaceae</taxon>
        <taxon>Millerozyma</taxon>
    </lineage>
</organism>
<dbReference type="GO" id="GO:0005634">
    <property type="term" value="C:nucleus"/>
    <property type="evidence" value="ECO:0007669"/>
    <property type="project" value="UniProtKB-SubCell"/>
</dbReference>
<dbReference type="CDD" id="cd19953">
    <property type="entry name" value="PDS5"/>
    <property type="match status" value="1"/>
</dbReference>
<reference evidence="7" key="1">
    <citation type="submission" date="2011-10" db="EMBL/GenBank/DDBJ databases">
        <authorList>
            <person name="Genoscope - CEA"/>
        </authorList>
    </citation>
    <scope>NUCLEOTIDE SEQUENCE</scope>
</reference>
<keyword evidence="2" id="KW-0132">Cell division</keyword>
<dbReference type="Proteomes" id="UP000005222">
    <property type="component" value="Chromosome H"/>
</dbReference>
<dbReference type="PANTHER" id="PTHR12663:SF0">
    <property type="entry name" value="PRECOCIOUS DISSOCIATION OF SISTERS 5, ISOFORM A"/>
    <property type="match status" value="1"/>
</dbReference>
<keyword evidence="4" id="KW-0539">Nucleus</keyword>
<accession>G8YIR0</accession>
<reference evidence="9" key="2">
    <citation type="journal article" date="2012" name="G3 (Bethesda)">
        <title>Pichia sorbitophila, an interspecies yeast hybrid reveals early steps of genome resolution following polyploidization.</title>
        <authorList>
            <person name="Leh Louis V."/>
            <person name="Despons L."/>
            <person name="Friedrich A."/>
            <person name="Martin T."/>
            <person name="Durrens P."/>
            <person name="Casaregola S."/>
            <person name="Neuveglise C."/>
            <person name="Fairhead C."/>
            <person name="Marck C."/>
            <person name="Cruz J.A."/>
            <person name="Straub M.L."/>
            <person name="Kugler V."/>
            <person name="Sacerdot C."/>
            <person name="Uzunov Z."/>
            <person name="Thierry A."/>
            <person name="Weiss S."/>
            <person name="Bleykasten C."/>
            <person name="De Montigny J."/>
            <person name="Jacques N."/>
            <person name="Jung P."/>
            <person name="Lemaire M."/>
            <person name="Mallet S."/>
            <person name="Morel G."/>
            <person name="Richard G.F."/>
            <person name="Sarkar A."/>
            <person name="Savel G."/>
            <person name="Schacherer J."/>
            <person name="Seret M.L."/>
            <person name="Talla E."/>
            <person name="Samson G."/>
            <person name="Jubin C."/>
            <person name="Poulain J."/>
            <person name="Vacherie B."/>
            <person name="Barbe V."/>
            <person name="Pelletier E."/>
            <person name="Sherman D.J."/>
            <person name="Westhof E."/>
            <person name="Weissenbach J."/>
            <person name="Baret P.V."/>
            <person name="Wincker P."/>
            <person name="Gaillardin C."/>
            <person name="Dujon B."/>
            <person name="Souciet J.L."/>
        </authorList>
    </citation>
    <scope>NUCLEOTIDE SEQUENCE [LARGE SCALE GENOMIC DNA]</scope>
    <source>
        <strain evidence="9">ATCC MYA-4447 / BCRC 22081 / CBS 7064 / NBRC 10061 / NRRL Y-12695</strain>
    </source>
</reference>
<gene>
    <name evidence="7" type="primary">Piso0_003307</name>
    <name evidence="7" type="ORF">GNLVRS01_PISO0G09444g</name>
    <name evidence="8" type="ORF">GNLVRS01_PISO0H09445g</name>
</gene>
<feature type="region of interest" description="Disordered" evidence="6">
    <location>
        <begin position="1235"/>
        <end position="1311"/>
    </location>
</feature>
<dbReference type="Proteomes" id="UP000005222">
    <property type="component" value="Chromosome G"/>
</dbReference>
<evidence type="ECO:0000256" key="6">
    <source>
        <dbReference type="SAM" id="MobiDB-lite"/>
    </source>
</evidence>
<comment type="subcellular location">
    <subcellularLocation>
        <location evidence="1">Nucleus</location>
    </subcellularLocation>
</comment>
<keyword evidence="5" id="KW-0131">Cell cycle</keyword>
<dbReference type="InterPro" id="IPR011989">
    <property type="entry name" value="ARM-like"/>
</dbReference>
<sequence>MTVETREAIQRGVRFNKRLVSSVHQPLSTKELLSRLQSLTDELSGIHQDHVDLDSLDGIKRDLINTKLLKHSNIGVQAYTCCGLADILRLYAPDAPYTATELSIMFKAFFQQFRRLSDPENPYFQQQSYLLKRLAEVRSVILITDLPDSENLTETIFEIFYDLSSKNLPSKLEPLASDILSEVISECDTIPSKVLKLILNKFLSIDIENSALTTTGKSNISNPGFNFSVSICEANLDRMSRQVAQFFSEMLYDNKNAMALDGNDDSSSHKKNDLAEEARALETLKKIHTLSVKIWITIPELLSSVMGLINDELNASDEKIRILATDTVGKMIGSYSSERSMTSVNFIVAHKVTWSNWLKKSLDISPSVRCKWVDQLSSIVVSSSTSTSEISSELASGLTKCLLDTDERVRLTACLTISKIPFSKFTSKICTKSILSTLFQLMREKNSEIRNEVIKVLGNIYYEYTEMDSNLVDFGNNNDKESQELEHMLKYDIANNMISLIYINDKNITSMVDLTLFEKLIPFDSNLSRRVEKLLCFYSTLDEKSKKSFHAINRRQQQISKVLLKFCSLGEEYARLKTKDRNLDSEISADDTPEESYSDISEEHKILVQVDKIINWLCVSTPDGFNSYACFERLFKLRSMRFFYLIRTCVSPESDYNTVKNSMKELLNKLTNAKIIRLEKERSTVSTTDMVSNFKLLLYRSSMIFYNRSNILELIANARSTDRPFFSIANELLDNIATTVPQALKVHHNNLVELVLESSEEQLSSHESKSEQLKTLYHLTKQFPDILPEDQDFKEKLARFAKTGSPEEAKYSIKILAFYSDHSGIFESILAIICPLKRNADSFITHLSTIAELLLVDPKIMEEDIGEITAFVIKDILLENSEGSLSENQDKEWLDDRDIPVHPALYEKIISLRLFVNRVKSLGQGVKVLPKESLSVAQPVFKLLNSIIGSGGEIASKNNGSKNLPRCYKSKLRLAAGLNLLKLAKVPILHDLFTSNRVQKLVYLLQDEDENVRSIFLTDLQKKLSQESISERFLPLIFFMAYEPKIALKSEVSSWIKSMYKRREAQHSMTFEKSLARVIHMILHNDEFVDLLKKQGTEKDSETSSYKAYLHASECVIFYLQNIATAENCSLLYYMASRVKQYRDVTIDQDLYNQSPFPDEVVNLYRAAELAQFMIRELSVAKNWNLQTWPGKVQLPTDLFTTMMNTKEAHDVVTAVYIPDKIQLQLKTMCKSRFTGSGKRRKADNSIPSGPSKRRPGSHTKRNGGSKKKSKVQHSEFTSIRKSGRAKASINYNENEGDDVSSSESEDSEFY</sequence>
<protein>
    <submittedName>
        <fullName evidence="7">Piso0_003307 protein</fullName>
    </submittedName>
</protein>
<dbReference type="GO" id="GO:0006281">
    <property type="term" value="P:DNA repair"/>
    <property type="evidence" value="ECO:0007669"/>
    <property type="project" value="TreeGrafter"/>
</dbReference>
<proteinExistence type="predicted"/>
<evidence type="ECO:0000313" key="7">
    <source>
        <dbReference type="EMBL" id="CCE80205.1"/>
    </source>
</evidence>
<feature type="compositionally biased region" description="Acidic residues" evidence="6">
    <location>
        <begin position="1295"/>
        <end position="1311"/>
    </location>
</feature>
<evidence type="ECO:0000313" key="8">
    <source>
        <dbReference type="EMBL" id="CCE80970.1"/>
    </source>
</evidence>
<dbReference type="InterPro" id="IPR016024">
    <property type="entry name" value="ARM-type_fold"/>
</dbReference>
<dbReference type="eggNOG" id="KOG1525">
    <property type="taxonomic scope" value="Eukaryota"/>
</dbReference>
<dbReference type="HOGENOM" id="CLU_002562_1_0_1"/>
<dbReference type="OrthoDB" id="200660at2759"/>
<evidence type="ECO:0000256" key="4">
    <source>
        <dbReference type="ARBA" id="ARBA00023242"/>
    </source>
</evidence>
<dbReference type="GO" id="GO:0000785">
    <property type="term" value="C:chromatin"/>
    <property type="evidence" value="ECO:0007669"/>
    <property type="project" value="TreeGrafter"/>
</dbReference>
<feature type="compositionally biased region" description="Basic residues" evidence="6">
    <location>
        <begin position="1252"/>
        <end position="1272"/>
    </location>
</feature>
<dbReference type="Gene3D" id="1.25.10.10">
    <property type="entry name" value="Leucine-rich Repeat Variant"/>
    <property type="match status" value="1"/>
</dbReference>
<evidence type="ECO:0000256" key="2">
    <source>
        <dbReference type="ARBA" id="ARBA00022618"/>
    </source>
</evidence>
<dbReference type="SUPFAM" id="SSF48371">
    <property type="entry name" value="ARM repeat"/>
    <property type="match status" value="1"/>
</dbReference>
<dbReference type="FunCoup" id="G8YIR0">
    <property type="interactions" value="1498"/>
</dbReference>
<keyword evidence="9" id="KW-1185">Reference proteome</keyword>
<dbReference type="GO" id="GO:0007064">
    <property type="term" value="P:mitotic sister chromatid cohesion"/>
    <property type="evidence" value="ECO:0007669"/>
    <property type="project" value="InterPro"/>
</dbReference>
<name>G8YIR0_PICSO</name>
<dbReference type="EMBL" id="FO082053">
    <property type="protein sequence ID" value="CCE80205.1"/>
    <property type="molecule type" value="Genomic_DNA"/>
</dbReference>
<dbReference type="GO" id="GO:0051301">
    <property type="term" value="P:cell division"/>
    <property type="evidence" value="ECO:0007669"/>
    <property type="project" value="UniProtKB-KW"/>
</dbReference>
<dbReference type="InParanoid" id="G8YIR0"/>
<dbReference type="InterPro" id="IPR039776">
    <property type="entry name" value="Pds5"/>
</dbReference>
<evidence type="ECO:0000313" key="9">
    <source>
        <dbReference type="Proteomes" id="UP000005222"/>
    </source>
</evidence>
<keyword evidence="3" id="KW-0498">Mitosis</keyword>
<evidence type="ECO:0000256" key="5">
    <source>
        <dbReference type="ARBA" id="ARBA00023306"/>
    </source>
</evidence>
<dbReference type="EMBL" id="FO082052">
    <property type="protein sequence ID" value="CCE80970.1"/>
    <property type="molecule type" value="Genomic_DNA"/>
</dbReference>